<keyword evidence="6 10" id="KW-0418">Kinase</keyword>
<evidence type="ECO:0000313" key="10">
    <source>
        <dbReference type="EMBL" id="UUY02652.1"/>
    </source>
</evidence>
<dbReference type="CDD" id="cd16917">
    <property type="entry name" value="HATPase_UhpB-NarQ-NarX-like"/>
    <property type="match status" value="1"/>
</dbReference>
<evidence type="ECO:0000256" key="4">
    <source>
        <dbReference type="ARBA" id="ARBA00022679"/>
    </source>
</evidence>
<dbReference type="RefSeq" id="WP_353863175.1">
    <property type="nucleotide sequence ID" value="NZ_CP088295.1"/>
</dbReference>
<dbReference type="SUPFAM" id="SSF55874">
    <property type="entry name" value="ATPase domain of HSP90 chaperone/DNA topoisomerase II/histidine kinase"/>
    <property type="match status" value="1"/>
</dbReference>
<evidence type="ECO:0000256" key="8">
    <source>
        <dbReference type="ARBA" id="ARBA00023012"/>
    </source>
</evidence>
<keyword evidence="5" id="KW-0547">Nucleotide-binding</keyword>
<evidence type="ECO:0000256" key="5">
    <source>
        <dbReference type="ARBA" id="ARBA00022741"/>
    </source>
</evidence>
<dbReference type="InterPro" id="IPR036890">
    <property type="entry name" value="HATPase_C_sf"/>
</dbReference>
<dbReference type="InterPro" id="IPR011712">
    <property type="entry name" value="Sig_transdc_His_kin_sub3_dim/P"/>
</dbReference>
<name>A0ABY5PDL3_9ACTN</name>
<dbReference type="Gene3D" id="1.20.5.1930">
    <property type="match status" value="1"/>
</dbReference>
<dbReference type="PANTHER" id="PTHR24421:SF10">
    <property type="entry name" value="NITRATE_NITRITE SENSOR PROTEIN NARQ"/>
    <property type="match status" value="1"/>
</dbReference>
<keyword evidence="4" id="KW-0808">Transferase</keyword>
<dbReference type="Proteomes" id="UP001058860">
    <property type="component" value="Chromosome"/>
</dbReference>
<keyword evidence="11" id="KW-1185">Reference proteome</keyword>
<reference evidence="11" key="1">
    <citation type="submission" date="2021-11" db="EMBL/GenBank/DDBJ databases">
        <title>Cultivation dependent microbiological survey of springs from the worlds oldest radium mine currently devoted to the extraction of radon-saturated water.</title>
        <authorList>
            <person name="Kapinusova G."/>
            <person name="Smrhova T."/>
            <person name="Strejcek M."/>
            <person name="Suman J."/>
            <person name="Jani K."/>
            <person name="Pajer P."/>
            <person name="Uhlik O."/>
        </authorList>
    </citation>
    <scope>NUCLEOTIDE SEQUENCE [LARGE SCALE GENOMIC DNA]</scope>
    <source>
        <strain evidence="11">J379</strain>
    </source>
</reference>
<evidence type="ECO:0000256" key="1">
    <source>
        <dbReference type="ARBA" id="ARBA00000085"/>
    </source>
</evidence>
<evidence type="ECO:0000259" key="9">
    <source>
        <dbReference type="Pfam" id="PF07730"/>
    </source>
</evidence>
<feature type="domain" description="Signal transduction histidine kinase subgroup 3 dimerisation and phosphoacceptor" evidence="9">
    <location>
        <begin position="424"/>
        <end position="490"/>
    </location>
</feature>
<evidence type="ECO:0000256" key="6">
    <source>
        <dbReference type="ARBA" id="ARBA00022777"/>
    </source>
</evidence>
<accession>A0ABY5PDL3</accession>
<sequence length="625" mass="65199">MDRKERADLLIAGLLPVMLAGVALLARRKQQAAREMTAALAIAEDRAATAVADHVTRTRLELAEGVEEEVRARMAQLTGLRLEAEQAIARRDEEAGAQALDTAGAACDDALAALRRFLLALPGENAAVDAPPPDGALAAALALGRTSRVHGDPALTPPGQILAAARVVDELLAGYERHANLRVDHRPAGLRVTAVGRGAGPPALRDPMRLAGLRERVAAHDGTLSVDDAPWRWRVRVELPSGSADALPGTSWDPRRTDAAFGLFTAGLVILDCAVADLPHRGTSMAAGLLTAALPLAFRRRYPFAVCATAGTGLVVGTTLDLVPRRIATTFEIAIVPFVSAAYAVTPRRSVAGVAVLTGCGLTAEAMQGAEPPELALIAALGATAGALAWFSRHHQGRALAGAIGVDELRRTYPQALDAALASERDRIARDLHDLVGHGVTLARVTAGAASVHVRRGAWDDARAATRTLRDAVDDTGRELQRLLRALRRGETPPADRATLDGLLRAVDQARTAGQSVTCTISDQVTAASLPGPVAAHAHRTVQEALTNARRHAGGGPSEVTVDLDEDNLVVAVRTTQGPGAPATRGSGRGLVALARSADTLGGEFAAGPQRDVAAFVVRTRVPIA</sequence>
<dbReference type="Gene3D" id="3.30.565.10">
    <property type="entry name" value="Histidine kinase-like ATPase, C-terminal domain"/>
    <property type="match status" value="2"/>
</dbReference>
<dbReference type="GO" id="GO:0016301">
    <property type="term" value="F:kinase activity"/>
    <property type="evidence" value="ECO:0007669"/>
    <property type="project" value="UniProtKB-KW"/>
</dbReference>
<dbReference type="EMBL" id="CP088295">
    <property type="protein sequence ID" value="UUY02652.1"/>
    <property type="molecule type" value="Genomic_DNA"/>
</dbReference>
<protein>
    <recommendedName>
        <fullName evidence="2">histidine kinase</fullName>
        <ecNumber evidence="2">2.7.13.3</ecNumber>
    </recommendedName>
</protein>
<keyword evidence="7" id="KW-0067">ATP-binding</keyword>
<gene>
    <name evidence="10" type="ORF">LRS13_18435</name>
</gene>
<dbReference type="Pfam" id="PF07730">
    <property type="entry name" value="HisKA_3"/>
    <property type="match status" value="1"/>
</dbReference>
<proteinExistence type="predicted"/>
<dbReference type="InterPro" id="IPR050482">
    <property type="entry name" value="Sensor_HK_TwoCompSys"/>
</dbReference>
<evidence type="ECO:0000256" key="7">
    <source>
        <dbReference type="ARBA" id="ARBA00022840"/>
    </source>
</evidence>
<organism evidence="10 11">
    <name type="scientific">Svornostia abyssi</name>
    <dbReference type="NCBI Taxonomy" id="2898438"/>
    <lineage>
        <taxon>Bacteria</taxon>
        <taxon>Bacillati</taxon>
        <taxon>Actinomycetota</taxon>
        <taxon>Thermoleophilia</taxon>
        <taxon>Solirubrobacterales</taxon>
        <taxon>Baekduiaceae</taxon>
        <taxon>Svornostia</taxon>
    </lineage>
</organism>
<dbReference type="PANTHER" id="PTHR24421">
    <property type="entry name" value="NITRATE/NITRITE SENSOR PROTEIN NARX-RELATED"/>
    <property type="match status" value="1"/>
</dbReference>
<keyword evidence="8" id="KW-0902">Two-component regulatory system</keyword>
<evidence type="ECO:0000256" key="2">
    <source>
        <dbReference type="ARBA" id="ARBA00012438"/>
    </source>
</evidence>
<evidence type="ECO:0000256" key="3">
    <source>
        <dbReference type="ARBA" id="ARBA00022553"/>
    </source>
</evidence>
<evidence type="ECO:0000313" key="11">
    <source>
        <dbReference type="Proteomes" id="UP001058860"/>
    </source>
</evidence>
<comment type="catalytic activity">
    <reaction evidence="1">
        <text>ATP + protein L-histidine = ADP + protein N-phospho-L-histidine.</text>
        <dbReference type="EC" id="2.7.13.3"/>
    </reaction>
</comment>
<dbReference type="EC" id="2.7.13.3" evidence="2"/>
<keyword evidence="3" id="KW-0597">Phosphoprotein</keyword>